<dbReference type="PROSITE" id="PS50893">
    <property type="entry name" value="ABC_TRANSPORTER_2"/>
    <property type="match status" value="1"/>
</dbReference>
<dbReference type="InterPro" id="IPR050166">
    <property type="entry name" value="ABC_transporter_ATP-bind"/>
</dbReference>
<feature type="domain" description="ABC transporter" evidence="4">
    <location>
        <begin position="10"/>
        <end position="202"/>
    </location>
</feature>
<dbReference type="Pfam" id="PF00005">
    <property type="entry name" value="ABC_tran"/>
    <property type="match status" value="1"/>
</dbReference>
<accession>A0ABU7LH36</accession>
<dbReference type="InterPro" id="IPR003593">
    <property type="entry name" value="AAA+_ATPase"/>
</dbReference>
<dbReference type="InterPro" id="IPR027417">
    <property type="entry name" value="P-loop_NTPase"/>
</dbReference>
<gene>
    <name evidence="5" type="ORF">Q7514_25455</name>
</gene>
<organism evidence="5 6">
    <name type="scientific">Rhodococcus artemisiae</name>
    <dbReference type="NCBI Taxonomy" id="714159"/>
    <lineage>
        <taxon>Bacteria</taxon>
        <taxon>Bacillati</taxon>
        <taxon>Actinomycetota</taxon>
        <taxon>Actinomycetes</taxon>
        <taxon>Mycobacteriales</taxon>
        <taxon>Nocardiaceae</taxon>
        <taxon>Rhodococcus</taxon>
    </lineage>
</organism>
<dbReference type="SMART" id="SM00382">
    <property type="entry name" value="AAA"/>
    <property type="match status" value="1"/>
</dbReference>
<keyword evidence="2" id="KW-0547">Nucleotide-binding</keyword>
<protein>
    <submittedName>
        <fullName evidence="5">ATP-binding cassette domain-containing protein</fullName>
    </submittedName>
</protein>
<dbReference type="EMBL" id="JAUTXY010000015">
    <property type="protein sequence ID" value="MEE2060873.1"/>
    <property type="molecule type" value="Genomic_DNA"/>
</dbReference>
<evidence type="ECO:0000256" key="3">
    <source>
        <dbReference type="ARBA" id="ARBA00022840"/>
    </source>
</evidence>
<evidence type="ECO:0000259" key="4">
    <source>
        <dbReference type="PROSITE" id="PS50893"/>
    </source>
</evidence>
<reference evidence="5 6" key="1">
    <citation type="submission" date="2023-07" db="EMBL/GenBank/DDBJ databases">
        <authorList>
            <person name="Girao M."/>
            <person name="Carvalho M.F."/>
        </authorList>
    </citation>
    <scope>NUCLEOTIDE SEQUENCE [LARGE SCALE GENOMIC DNA]</scope>
    <source>
        <strain evidence="5 6">YIM65754</strain>
    </source>
</reference>
<evidence type="ECO:0000313" key="5">
    <source>
        <dbReference type="EMBL" id="MEE2060873.1"/>
    </source>
</evidence>
<keyword evidence="1" id="KW-0813">Transport</keyword>
<comment type="caution">
    <text evidence="5">The sequence shown here is derived from an EMBL/GenBank/DDBJ whole genome shotgun (WGS) entry which is preliminary data.</text>
</comment>
<dbReference type="PROSITE" id="PS00211">
    <property type="entry name" value="ABC_TRANSPORTER_1"/>
    <property type="match status" value="1"/>
</dbReference>
<name>A0ABU7LH36_9NOCA</name>
<sequence>MMTVHGDPLIEFDKVGLSREGRVIVDDVSLRLDAGEILVILGESGLGKTTVLHAAAGLLEPSSGTVTRRCERQGMLFQEARLLPWMSVGRNVRLAAPGRSAWSPGPHPEVDRALDEVGLRDVADLPPFRLSGGMQRRAALARALFARPSVVFADEPFAHLDSASAKTVGVALGRAAAEGTGVLMTAHEITDVFTTMGIYRTLFL</sequence>
<dbReference type="SUPFAM" id="SSF52540">
    <property type="entry name" value="P-loop containing nucleoside triphosphate hydrolases"/>
    <property type="match status" value="1"/>
</dbReference>
<dbReference type="Gene3D" id="3.40.50.300">
    <property type="entry name" value="P-loop containing nucleotide triphosphate hydrolases"/>
    <property type="match status" value="1"/>
</dbReference>
<dbReference type="RefSeq" id="WP_330136060.1">
    <property type="nucleotide sequence ID" value="NZ_JAUTXY010000015.1"/>
</dbReference>
<keyword evidence="3 5" id="KW-0067">ATP-binding</keyword>
<proteinExistence type="predicted"/>
<evidence type="ECO:0000256" key="2">
    <source>
        <dbReference type="ARBA" id="ARBA00022741"/>
    </source>
</evidence>
<dbReference type="Proteomes" id="UP001336020">
    <property type="component" value="Unassembled WGS sequence"/>
</dbReference>
<dbReference type="InterPro" id="IPR017871">
    <property type="entry name" value="ABC_transporter-like_CS"/>
</dbReference>
<dbReference type="PANTHER" id="PTHR42788:SF19">
    <property type="entry name" value="ALIPHATIC SULFONATES IMPORT ATP-BINDING PROTEIN SSUB 2"/>
    <property type="match status" value="1"/>
</dbReference>
<keyword evidence="6" id="KW-1185">Reference proteome</keyword>
<evidence type="ECO:0000256" key="1">
    <source>
        <dbReference type="ARBA" id="ARBA00022448"/>
    </source>
</evidence>
<dbReference type="InterPro" id="IPR003439">
    <property type="entry name" value="ABC_transporter-like_ATP-bd"/>
</dbReference>
<evidence type="ECO:0000313" key="6">
    <source>
        <dbReference type="Proteomes" id="UP001336020"/>
    </source>
</evidence>
<dbReference type="PANTHER" id="PTHR42788">
    <property type="entry name" value="TAURINE IMPORT ATP-BINDING PROTEIN-RELATED"/>
    <property type="match status" value="1"/>
</dbReference>
<dbReference type="GO" id="GO:0005524">
    <property type="term" value="F:ATP binding"/>
    <property type="evidence" value="ECO:0007669"/>
    <property type="project" value="UniProtKB-KW"/>
</dbReference>